<dbReference type="Gene3D" id="6.10.250.2410">
    <property type="match status" value="1"/>
</dbReference>
<evidence type="ECO:0000256" key="1">
    <source>
        <dbReference type="ARBA" id="ARBA00022829"/>
    </source>
</evidence>
<reference evidence="3 4" key="1">
    <citation type="submission" date="2020-08" db="EMBL/GenBank/DDBJ databases">
        <title>Complete genome sequence of Raphidiopsis curvispora isolated from drinking water reservoir in South Korea.</title>
        <authorList>
            <person name="Jeong J."/>
        </authorList>
    </citation>
    <scope>NUCLEOTIDE SEQUENCE [LARGE SCALE GENOMIC DNA]</scope>
    <source>
        <strain evidence="3 4">GIHE-G1</strain>
    </source>
</reference>
<dbReference type="KEGG" id="ccur:IAR63_08825"/>
<dbReference type="Gene3D" id="1.10.10.580">
    <property type="entry name" value="Structural maintenance of chromosome 1. Chain E"/>
    <property type="match status" value="1"/>
</dbReference>
<dbReference type="EMBL" id="CP060822">
    <property type="protein sequence ID" value="QNP28069.1"/>
    <property type="molecule type" value="Genomic_DNA"/>
</dbReference>
<dbReference type="RefSeq" id="WP_187704995.1">
    <property type="nucleotide sequence ID" value="NZ_CP060822.1"/>
</dbReference>
<gene>
    <name evidence="3" type="ORF">IAR63_08825</name>
</gene>
<dbReference type="AlphaFoldDB" id="A0A7H0EWA3"/>
<keyword evidence="4" id="KW-1185">Reference proteome</keyword>
<dbReference type="PANTHER" id="PTHR33969:SF2">
    <property type="entry name" value="SEGREGATION AND CONDENSATION PROTEIN A"/>
    <property type="match status" value="1"/>
</dbReference>
<dbReference type="Pfam" id="PF02616">
    <property type="entry name" value="SMC_ScpA"/>
    <property type="match status" value="1"/>
</dbReference>
<protein>
    <recommendedName>
        <fullName evidence="2">Segregation and condensation protein A</fullName>
    </recommendedName>
</protein>
<name>A0A7H0EWA3_9CYAN</name>
<evidence type="ECO:0000313" key="3">
    <source>
        <dbReference type="EMBL" id="QNP28069.1"/>
    </source>
</evidence>
<accession>A0A7H0EWA3</accession>
<evidence type="ECO:0000313" key="4">
    <source>
        <dbReference type="Proteomes" id="UP000516013"/>
    </source>
</evidence>
<dbReference type="InterPro" id="IPR023093">
    <property type="entry name" value="ScpA-like_C"/>
</dbReference>
<dbReference type="PANTHER" id="PTHR33969">
    <property type="entry name" value="SEGREGATION AND CONDENSATION PROTEIN A"/>
    <property type="match status" value="1"/>
</dbReference>
<sequence length="268" mass="30676">MDAKDLLATINNLIEQAKRGEIDPWDVEVVEVIDRYLEFMSPQSTTQGYESDLHQSGQAFLSASMLVLFKANTLMDLSRIDSAIDNSFEDVVTDDNNTESHSIERLQLERQLRRRTAAMPPPKRRVTLVELIEQLQIMASQLKEVEKPNKSERPRRQPTMKTMKAALELAHQENLTQVAVEVEQVLLLAAKEENSSEPSWGLEELVELWSGTQQANQVDKKSSSEHNSEHGNLVSVFWALLLLCAQSKVELFQEEFYQEVKVRLLRQK</sequence>
<keyword evidence="1" id="KW-0159">Chromosome partition</keyword>
<dbReference type="Proteomes" id="UP000516013">
    <property type="component" value="Chromosome"/>
</dbReference>
<dbReference type="InterPro" id="IPR003768">
    <property type="entry name" value="ScpA"/>
</dbReference>
<organism evidence="3 4">
    <name type="scientific">Cylindrospermopsis curvispora GIHE-G1</name>
    <dbReference type="NCBI Taxonomy" id="2666332"/>
    <lineage>
        <taxon>Bacteria</taxon>
        <taxon>Bacillati</taxon>
        <taxon>Cyanobacteriota</taxon>
        <taxon>Cyanophyceae</taxon>
        <taxon>Nostocales</taxon>
        <taxon>Aphanizomenonaceae</taxon>
        <taxon>Cylindrospermopsis</taxon>
    </lineage>
</organism>
<proteinExistence type="predicted"/>
<evidence type="ECO:0000256" key="2">
    <source>
        <dbReference type="ARBA" id="ARBA00044777"/>
    </source>
</evidence>
<dbReference type="GO" id="GO:0007059">
    <property type="term" value="P:chromosome segregation"/>
    <property type="evidence" value="ECO:0007669"/>
    <property type="project" value="UniProtKB-KW"/>
</dbReference>